<evidence type="ECO:0000313" key="2">
    <source>
        <dbReference type="Proteomes" id="UP001595191"/>
    </source>
</evidence>
<protein>
    <submittedName>
        <fullName evidence="1">GTPase Era</fullName>
    </submittedName>
</protein>
<organism evidence="1 2">
    <name type="scientific">Meishania litoralis</name>
    <dbReference type="NCBI Taxonomy" id="3434685"/>
    <lineage>
        <taxon>Bacteria</taxon>
        <taxon>Pseudomonadati</taxon>
        <taxon>Bacteroidota</taxon>
        <taxon>Flavobacteriia</taxon>
        <taxon>Flavobacteriales</taxon>
        <taxon>Flavobacteriaceae</taxon>
        <taxon>Meishania</taxon>
    </lineage>
</organism>
<dbReference type="EMBL" id="JBHFPV010000001">
    <property type="protein sequence ID" value="MFH6603582.1"/>
    <property type="molecule type" value="Genomic_DNA"/>
</dbReference>
<gene>
    <name evidence="1" type="primary">era</name>
    <name evidence="1" type="ORF">ACEZ3G_08855</name>
</gene>
<sequence length="295" mass="34132">MKAHRSGFVNIIGNPNVGKSTLMNAFVGEKLSIITSKAQTTRHRILGIVNGDDFQMILSDTPGIIKPAYELQSSMMDFVKSAFEDADVLLYMVEIGEKALKDEKFFEKIKNSKIPVLLLLNKVDTATQELLEAQVQYWQEQLPKVELHPISALTNFNIKNVFDRIIELLPEAPAYYPKDQLTDKPERFFVNETIREKILMHYKKEIPYSVEIETEEFFEDDDIIRMRSVIMVERDSQKGIIIGHKGSALKKVGVEARKDLEKFFGKQVHIELYVKVNKNWRSDSRQLKRFGYNQK</sequence>
<keyword evidence="2" id="KW-1185">Reference proteome</keyword>
<accession>A0ACC7LPT1</accession>
<evidence type="ECO:0000313" key="1">
    <source>
        <dbReference type="EMBL" id="MFH6603582.1"/>
    </source>
</evidence>
<name>A0ACC7LPT1_9FLAO</name>
<dbReference type="Proteomes" id="UP001595191">
    <property type="component" value="Unassembled WGS sequence"/>
</dbReference>
<reference evidence="1" key="1">
    <citation type="submission" date="2024-09" db="EMBL/GenBank/DDBJ databases">
        <authorList>
            <person name="Liu J."/>
        </authorList>
    </citation>
    <scope>NUCLEOTIDE SEQUENCE</scope>
    <source>
        <strain evidence="1">NBU2967</strain>
    </source>
</reference>
<comment type="caution">
    <text evidence="1">The sequence shown here is derived from an EMBL/GenBank/DDBJ whole genome shotgun (WGS) entry which is preliminary data.</text>
</comment>
<proteinExistence type="predicted"/>